<dbReference type="EMBL" id="CP001874">
    <property type="protein sequence ID" value="ADG89407.1"/>
    <property type="molecule type" value="Genomic_DNA"/>
</dbReference>
<dbReference type="KEGG" id="tbi:Tbis_2706"/>
<organism evidence="2 3">
    <name type="scientific">Thermobispora bispora (strain ATCC 19993 / DSM 43833 / CBS 139.67 / JCM 10125 / KCTC 9307 / NBRC 14880 / R51)</name>
    <dbReference type="NCBI Taxonomy" id="469371"/>
    <lineage>
        <taxon>Bacteria</taxon>
        <taxon>Bacillati</taxon>
        <taxon>Actinomycetota</taxon>
        <taxon>Actinomycetes</taxon>
        <taxon>Streptosporangiales</taxon>
        <taxon>Streptosporangiaceae</taxon>
        <taxon>Thermobispora</taxon>
    </lineage>
</organism>
<dbReference type="RefSeq" id="WP_013132940.1">
    <property type="nucleotide sequence ID" value="NC_014165.1"/>
</dbReference>
<evidence type="ECO:0000313" key="3">
    <source>
        <dbReference type="Proteomes" id="UP000006640"/>
    </source>
</evidence>
<dbReference type="HOGENOM" id="CLU_199858_0_0_11"/>
<gene>
    <name evidence="2" type="ordered locus">Tbis_2706</name>
</gene>
<dbReference type="Proteomes" id="UP000006640">
    <property type="component" value="Chromosome"/>
</dbReference>
<feature type="coiled-coil region" evidence="1">
    <location>
        <begin position="5"/>
        <end position="32"/>
    </location>
</feature>
<dbReference type="OrthoDB" id="3482738at2"/>
<dbReference type="AlphaFoldDB" id="D6Y5Z1"/>
<protein>
    <submittedName>
        <fullName evidence="2">Uncharacterized protein</fullName>
    </submittedName>
</protein>
<evidence type="ECO:0000313" key="2">
    <source>
        <dbReference type="EMBL" id="ADG89407.1"/>
    </source>
</evidence>
<keyword evidence="1" id="KW-0175">Coiled coil</keyword>
<reference evidence="2 3" key="1">
    <citation type="submission" date="2010-01" db="EMBL/GenBank/DDBJ databases">
        <title>The complete genome of Thermobispora bispora DSM 43833.</title>
        <authorList>
            <consortium name="US DOE Joint Genome Institute (JGI-PGF)"/>
            <person name="Lucas S."/>
            <person name="Copeland A."/>
            <person name="Lapidus A."/>
            <person name="Glavina del Rio T."/>
            <person name="Dalin E."/>
            <person name="Tice H."/>
            <person name="Bruce D."/>
            <person name="Goodwin L."/>
            <person name="Pitluck S."/>
            <person name="Kyrpides N."/>
            <person name="Mavromatis K."/>
            <person name="Ivanova N."/>
            <person name="Mikhailova N."/>
            <person name="Chertkov O."/>
            <person name="Brettin T."/>
            <person name="Detter J.C."/>
            <person name="Han C."/>
            <person name="Larimer F."/>
            <person name="Land M."/>
            <person name="Hauser L."/>
            <person name="Markowitz V."/>
            <person name="Cheng J.-F."/>
            <person name="Hugenholtz P."/>
            <person name="Woyke T."/>
            <person name="Wu D."/>
            <person name="Jando M."/>
            <person name="Schneider S."/>
            <person name="Klenk H.-P."/>
            <person name="Eisen J.A."/>
        </authorList>
    </citation>
    <scope>NUCLEOTIDE SEQUENCE [LARGE SCALE GENOMIC DNA]</scope>
    <source>
        <strain evidence="3">ATCC 19993 / DSM 43833 / CBS 139.67 / JCM 10125 / KCTC 9307 / NBRC 14880 / R51</strain>
    </source>
</reference>
<evidence type="ECO:0000256" key="1">
    <source>
        <dbReference type="SAM" id="Coils"/>
    </source>
</evidence>
<name>D6Y5Z1_THEBD</name>
<accession>D6Y5Z1</accession>
<proteinExistence type="predicted"/>
<sequence>MSEFAAELRARLNEVREEIRRAEAEGDDYGIEVHTGRLDNLMRLAAEHGIDVDEVRPPEPKG</sequence>
<keyword evidence="3" id="KW-1185">Reference proteome</keyword>